<evidence type="ECO:0008006" key="5">
    <source>
        <dbReference type="Google" id="ProtNLM"/>
    </source>
</evidence>
<name>A0A2P1PSM9_9GAMM</name>
<feature type="compositionally biased region" description="Basic and acidic residues" evidence="1">
    <location>
        <begin position="1"/>
        <end position="11"/>
    </location>
</feature>
<evidence type="ECO:0000256" key="1">
    <source>
        <dbReference type="SAM" id="MobiDB-lite"/>
    </source>
</evidence>
<protein>
    <recommendedName>
        <fullName evidence="5">HEAT repeat domain-containing protein</fullName>
    </recommendedName>
</protein>
<reference evidence="3 4" key="1">
    <citation type="submission" date="2018-03" db="EMBL/GenBank/DDBJ databases">
        <title>Ahniella affigens gen. nov., sp. nov., a gammaproteobacterium isolated from sandy soil near a stream.</title>
        <authorList>
            <person name="Ko Y."/>
            <person name="Kim J.-H."/>
        </authorList>
    </citation>
    <scope>NUCLEOTIDE SEQUENCE [LARGE SCALE GENOMIC DNA]</scope>
    <source>
        <strain evidence="3 4">D13</strain>
    </source>
</reference>
<proteinExistence type="predicted"/>
<dbReference type="SMART" id="SM00567">
    <property type="entry name" value="EZ_HEAT"/>
    <property type="match status" value="4"/>
</dbReference>
<dbReference type="InterPro" id="IPR011989">
    <property type="entry name" value="ARM-like"/>
</dbReference>
<accession>A0A2P1PSM9</accession>
<reference evidence="3 4" key="2">
    <citation type="submission" date="2018-03" db="EMBL/GenBank/DDBJ databases">
        <authorList>
            <person name="Keele B.F."/>
        </authorList>
    </citation>
    <scope>NUCLEOTIDE SEQUENCE [LARGE SCALE GENOMIC DNA]</scope>
    <source>
        <strain evidence="3 4">D13</strain>
    </source>
</reference>
<dbReference type="EMBL" id="CP027860">
    <property type="protein sequence ID" value="AVP97856.1"/>
    <property type="molecule type" value="Genomic_DNA"/>
</dbReference>
<evidence type="ECO:0000313" key="3">
    <source>
        <dbReference type="EMBL" id="AVP97856.1"/>
    </source>
</evidence>
<dbReference type="KEGG" id="xba:C7S18_11910"/>
<sequence>MDRRMRSDPSARFHLPTVGHHRADHNGWHSPKTRLTTHVFIGIKETFMNGRKYSRWPLALAFCLAVISTSASAFTGIDAAAGAASGAGAGGGQRKEANLSESDQLAIAALRSLMSLPPEQALPRIRKVLEGQRSDDVKARAVFVLSQIESPEASQLLADLAAKGQGRTQIEAIRSLGIRGDAAAMQAVHALVNDTRPEVRSATREAMIIANDRAGLLQIAKSATDEDDVRSAIEALGAIGGTKELRELADSGVASAPLMTALAISGDKESLLRLIKSETNADTRVEGLRALGLLSEKLSSTEWQDLYASMPDAKQKRAVLNGLVIASDDQTLLALYRKEQDSKMKREILRTLSIVGGDAALDAIDAAIEGQQP</sequence>
<keyword evidence="2" id="KW-0472">Membrane</keyword>
<evidence type="ECO:0000313" key="4">
    <source>
        <dbReference type="Proteomes" id="UP000241074"/>
    </source>
</evidence>
<dbReference type="InterPro" id="IPR004155">
    <property type="entry name" value="PBS_lyase_HEAT"/>
</dbReference>
<dbReference type="InterPro" id="IPR016024">
    <property type="entry name" value="ARM-type_fold"/>
</dbReference>
<organism evidence="3 4">
    <name type="scientific">Ahniella affigens</name>
    <dbReference type="NCBI Taxonomy" id="2021234"/>
    <lineage>
        <taxon>Bacteria</taxon>
        <taxon>Pseudomonadati</taxon>
        <taxon>Pseudomonadota</taxon>
        <taxon>Gammaproteobacteria</taxon>
        <taxon>Lysobacterales</taxon>
        <taxon>Rhodanobacteraceae</taxon>
        <taxon>Ahniella</taxon>
    </lineage>
</organism>
<feature type="region of interest" description="Disordered" evidence="1">
    <location>
        <begin position="1"/>
        <end position="29"/>
    </location>
</feature>
<keyword evidence="2" id="KW-0812">Transmembrane</keyword>
<gene>
    <name evidence="3" type="ORF">C7S18_11910</name>
</gene>
<dbReference type="OrthoDB" id="6023367at2"/>
<dbReference type="Gene3D" id="1.25.10.10">
    <property type="entry name" value="Leucine-rich Repeat Variant"/>
    <property type="match status" value="1"/>
</dbReference>
<dbReference type="Proteomes" id="UP000241074">
    <property type="component" value="Chromosome"/>
</dbReference>
<dbReference type="AlphaFoldDB" id="A0A2P1PSM9"/>
<keyword evidence="2" id="KW-1133">Transmembrane helix</keyword>
<dbReference type="Pfam" id="PF13646">
    <property type="entry name" value="HEAT_2"/>
    <property type="match status" value="1"/>
</dbReference>
<keyword evidence="4" id="KW-1185">Reference proteome</keyword>
<evidence type="ECO:0000256" key="2">
    <source>
        <dbReference type="SAM" id="Phobius"/>
    </source>
</evidence>
<dbReference type="SUPFAM" id="SSF48371">
    <property type="entry name" value="ARM repeat"/>
    <property type="match status" value="1"/>
</dbReference>
<feature type="transmembrane region" description="Helical" evidence="2">
    <location>
        <begin position="58"/>
        <end position="77"/>
    </location>
</feature>